<dbReference type="InterPro" id="IPR046335">
    <property type="entry name" value="LacI/GalR-like_sensor"/>
</dbReference>
<keyword evidence="1" id="KW-0805">Transcription regulation</keyword>
<evidence type="ECO:0000256" key="3">
    <source>
        <dbReference type="ARBA" id="ARBA00023163"/>
    </source>
</evidence>
<dbReference type="EMBL" id="CP163440">
    <property type="protein sequence ID" value="XDQ67219.1"/>
    <property type="molecule type" value="Genomic_DNA"/>
</dbReference>
<sequence length="141" mass="15306">MGGLRPRLGPRLLLGHLTESGARRIGLFLPLHDDAYPRLIAVIGVYSDSGHNILAAARHHGLRVPRDLLVACVSEDPDCATTNPPVTTVSLRPDLVGTEAVDLLIAVVNARSGVHRRRLVQPVLLPRRSTRRAVRRSNGTP</sequence>
<keyword evidence="3" id="KW-0804">Transcription</keyword>
<dbReference type="GO" id="GO:0003700">
    <property type="term" value="F:DNA-binding transcription factor activity"/>
    <property type="evidence" value="ECO:0007669"/>
    <property type="project" value="TreeGrafter"/>
</dbReference>
<dbReference type="Gene3D" id="3.40.50.2300">
    <property type="match status" value="1"/>
</dbReference>
<gene>
    <name evidence="5" type="ORF">AB5J50_43785</name>
</gene>
<organism evidence="5">
    <name type="scientific">Streptomyces sp. R35</name>
    <dbReference type="NCBI Taxonomy" id="3238630"/>
    <lineage>
        <taxon>Bacteria</taxon>
        <taxon>Bacillati</taxon>
        <taxon>Actinomycetota</taxon>
        <taxon>Actinomycetes</taxon>
        <taxon>Kitasatosporales</taxon>
        <taxon>Streptomycetaceae</taxon>
        <taxon>Streptomyces</taxon>
    </lineage>
</organism>
<accession>A0AB39SPG4</accession>
<reference evidence="5" key="1">
    <citation type="submission" date="2024-07" db="EMBL/GenBank/DDBJ databases">
        <authorList>
            <person name="Yu S.T."/>
        </authorList>
    </citation>
    <scope>NUCLEOTIDE SEQUENCE</scope>
    <source>
        <strain evidence="5">R35</strain>
    </source>
</reference>
<proteinExistence type="predicted"/>
<dbReference type="PANTHER" id="PTHR30146:SF153">
    <property type="entry name" value="LACTOSE OPERON REPRESSOR"/>
    <property type="match status" value="1"/>
</dbReference>
<dbReference type="PANTHER" id="PTHR30146">
    <property type="entry name" value="LACI-RELATED TRANSCRIPTIONAL REPRESSOR"/>
    <property type="match status" value="1"/>
</dbReference>
<keyword evidence="2" id="KW-0238">DNA-binding</keyword>
<evidence type="ECO:0000313" key="5">
    <source>
        <dbReference type="EMBL" id="XDQ67219.1"/>
    </source>
</evidence>
<name>A0AB39SPG4_9ACTN</name>
<dbReference type="InterPro" id="IPR028082">
    <property type="entry name" value="Peripla_BP_I"/>
</dbReference>
<dbReference type="SUPFAM" id="SSF53822">
    <property type="entry name" value="Periplasmic binding protein-like I"/>
    <property type="match status" value="1"/>
</dbReference>
<evidence type="ECO:0000256" key="1">
    <source>
        <dbReference type="ARBA" id="ARBA00023015"/>
    </source>
</evidence>
<dbReference type="Pfam" id="PF13377">
    <property type="entry name" value="Peripla_BP_3"/>
    <property type="match status" value="1"/>
</dbReference>
<dbReference type="GO" id="GO:0000976">
    <property type="term" value="F:transcription cis-regulatory region binding"/>
    <property type="evidence" value="ECO:0007669"/>
    <property type="project" value="TreeGrafter"/>
</dbReference>
<evidence type="ECO:0000256" key="2">
    <source>
        <dbReference type="ARBA" id="ARBA00023125"/>
    </source>
</evidence>
<feature type="domain" description="Transcriptional regulator LacI/GalR-like sensor" evidence="4">
    <location>
        <begin position="36"/>
        <end position="130"/>
    </location>
</feature>
<evidence type="ECO:0000259" key="4">
    <source>
        <dbReference type="Pfam" id="PF13377"/>
    </source>
</evidence>
<dbReference type="AlphaFoldDB" id="A0AB39SPG4"/>
<dbReference type="RefSeq" id="WP_369264146.1">
    <property type="nucleotide sequence ID" value="NZ_CP163440.1"/>
</dbReference>
<protein>
    <submittedName>
        <fullName evidence="5">Substrate-binding domain-containing protein</fullName>
    </submittedName>
</protein>